<comment type="caution">
    <text evidence="3">The sequence shown here is derived from an EMBL/GenBank/DDBJ whole genome shotgun (WGS) entry which is preliminary data.</text>
</comment>
<dbReference type="RefSeq" id="WP_144116448.1">
    <property type="nucleotide sequence ID" value="NZ_JACHGE010000009.1"/>
</dbReference>
<keyword evidence="1" id="KW-0328">Glycosyltransferase</keyword>
<evidence type="ECO:0000313" key="6">
    <source>
        <dbReference type="Proteomes" id="UP000322315"/>
    </source>
</evidence>
<gene>
    <name evidence="3" type="ORF">F2B50_09540</name>
    <name evidence="4" type="ORF">FPF71_09540</name>
</gene>
<name>A0A5M7B4P7_9FLAO</name>
<reference evidence="3" key="3">
    <citation type="submission" date="2019-09" db="EMBL/GenBank/DDBJ databases">
        <authorList>
            <person name="Zhang D.-C."/>
        </authorList>
    </citation>
    <scope>NUCLEOTIDE SEQUENCE</scope>
    <source>
        <strain evidence="3">RU-4-M-4</strain>
    </source>
</reference>
<evidence type="ECO:0000313" key="3">
    <source>
        <dbReference type="EMBL" id="KAA5824412.1"/>
    </source>
</evidence>
<dbReference type="AlphaFoldDB" id="A0A5M7B4P7"/>
<evidence type="ECO:0000313" key="5">
    <source>
        <dbReference type="Proteomes" id="UP000315145"/>
    </source>
</evidence>
<dbReference type="CDD" id="cd03789">
    <property type="entry name" value="GT9_LPS_heptosyltransferase"/>
    <property type="match status" value="1"/>
</dbReference>
<dbReference type="Pfam" id="PF01075">
    <property type="entry name" value="Glyco_transf_9"/>
    <property type="match status" value="1"/>
</dbReference>
<keyword evidence="5" id="KW-1185">Reference proteome</keyword>
<accession>A0A5M7B4P7</accession>
<organism evidence="3 6">
    <name type="scientific">Algibacter amylolyticus</name>
    <dbReference type="NCBI Taxonomy" id="1608400"/>
    <lineage>
        <taxon>Bacteria</taxon>
        <taxon>Pseudomonadati</taxon>
        <taxon>Bacteroidota</taxon>
        <taxon>Flavobacteriia</taxon>
        <taxon>Flavobacteriales</taxon>
        <taxon>Flavobacteriaceae</taxon>
        <taxon>Algibacter</taxon>
    </lineage>
</organism>
<dbReference type="OrthoDB" id="9772349at2"/>
<dbReference type="PANTHER" id="PTHR30160">
    <property type="entry name" value="TETRAACYLDISACCHARIDE 4'-KINASE-RELATED"/>
    <property type="match status" value="1"/>
</dbReference>
<keyword evidence="2 3" id="KW-0808">Transferase</keyword>
<dbReference type="InterPro" id="IPR002201">
    <property type="entry name" value="Glyco_trans_9"/>
</dbReference>
<dbReference type="Proteomes" id="UP000315145">
    <property type="component" value="Unassembled WGS sequence"/>
</dbReference>
<evidence type="ECO:0000313" key="4">
    <source>
        <dbReference type="EMBL" id="TSJ75185.1"/>
    </source>
</evidence>
<evidence type="ECO:0000256" key="2">
    <source>
        <dbReference type="ARBA" id="ARBA00022679"/>
    </source>
</evidence>
<reference evidence="4 5" key="2">
    <citation type="submission" date="2019-07" db="EMBL/GenBank/DDBJ databases">
        <title>Algibacter marinivivus sp. nov., isolated from the surface of a marine red alga.</title>
        <authorList>
            <person name="Zhong X."/>
            <person name="Xu W."/>
            <person name="Zhang Y."/>
            <person name="Zhang Q."/>
            <person name="Du Z."/>
        </authorList>
    </citation>
    <scope>NUCLEOTIDE SEQUENCE [LARGE SCALE GENOMIC DNA]</scope>
    <source>
        <strain evidence="4 5">RU-4-M-4</strain>
    </source>
</reference>
<dbReference type="PANTHER" id="PTHR30160:SF7">
    <property type="entry name" value="ADP-HEPTOSE--LPS HEPTOSYLTRANSFERASE 2"/>
    <property type="match status" value="1"/>
</dbReference>
<dbReference type="EMBL" id="VMBF01000006">
    <property type="protein sequence ID" value="TSJ75185.1"/>
    <property type="molecule type" value="Genomic_DNA"/>
</dbReference>
<dbReference type="Gene3D" id="3.40.50.2000">
    <property type="entry name" value="Glycogen Phosphorylase B"/>
    <property type="match status" value="2"/>
</dbReference>
<dbReference type="GO" id="GO:0008713">
    <property type="term" value="F:ADP-heptose-lipopolysaccharide heptosyltransferase activity"/>
    <property type="evidence" value="ECO:0007669"/>
    <property type="project" value="TreeGrafter"/>
</dbReference>
<dbReference type="EMBL" id="VWRS01000006">
    <property type="protein sequence ID" value="KAA5824412.1"/>
    <property type="molecule type" value="Genomic_DNA"/>
</dbReference>
<dbReference type="InterPro" id="IPR051199">
    <property type="entry name" value="LPS_LOS_Heptosyltrfase"/>
</dbReference>
<proteinExistence type="predicted"/>
<dbReference type="Proteomes" id="UP000322315">
    <property type="component" value="Unassembled WGS sequence"/>
</dbReference>
<evidence type="ECO:0000256" key="1">
    <source>
        <dbReference type="ARBA" id="ARBA00022676"/>
    </source>
</evidence>
<dbReference type="GO" id="GO:0005829">
    <property type="term" value="C:cytosol"/>
    <property type="evidence" value="ECO:0007669"/>
    <property type="project" value="TreeGrafter"/>
</dbReference>
<reference evidence="3 6" key="1">
    <citation type="journal article" date="2015" name="Int. J. Syst. Evol. Microbiol.">
        <title>Algibacter amylolyticus sp. nov., isolated from intertidal sediment.</title>
        <authorList>
            <person name="Zhang D.C."/>
            <person name="Wu J."/>
            <person name="Neuner K."/>
            <person name="Yao J."/>
            <person name="Margesin R."/>
        </authorList>
    </citation>
    <scope>NUCLEOTIDE SEQUENCE [LARGE SCALE GENOMIC DNA]</scope>
    <source>
        <strain evidence="3 6">RU-4-M-4</strain>
    </source>
</reference>
<protein>
    <submittedName>
        <fullName evidence="3">Glycosyltransferase family 9 protein</fullName>
    </submittedName>
</protein>
<dbReference type="GO" id="GO:0009244">
    <property type="term" value="P:lipopolysaccharide core region biosynthetic process"/>
    <property type="evidence" value="ECO:0007669"/>
    <property type="project" value="TreeGrafter"/>
</dbReference>
<sequence>MKILIIQQKMIGDVLTSSILFESLRHKFPEAQLDYLINTHTYPVVENNPFIDNFIFITPEIEKSELKFFAFLKTLRKAEYDAVIDVYGKISSALICLFVKSKIKSAYYKKHTAFIYSHTTKRLKHPENNSSLAFENRFKLLEPLQINFNTITPKIYLTATEIKDAKLYLIKHNIDLTKPLYMISVLGSSENKTYPKNYMAQLLDTIVEQKPDSRILFNYIPKQREDAKAIFDACNQITQQHILFDIFGKSLREFLAITKHCTALIGNEGGANNMAKALGIKTFTIFSPYLNKKNWFGDVESDNQHVAIHISDFIPYSENDIALAKKNIEAYYLKFKPEYIKPKLISFLNK</sequence>
<dbReference type="SUPFAM" id="SSF53756">
    <property type="entry name" value="UDP-Glycosyltransferase/glycogen phosphorylase"/>
    <property type="match status" value="1"/>
</dbReference>